<gene>
    <name evidence="1" type="ORF">An19g00190</name>
</gene>
<dbReference type="KEGG" id="ang:An19g00190"/>
<organism evidence="1">
    <name type="scientific">Aspergillus niger</name>
    <dbReference type="NCBI Taxonomy" id="5061"/>
    <lineage>
        <taxon>Eukaryota</taxon>
        <taxon>Fungi</taxon>
        <taxon>Dikarya</taxon>
        <taxon>Ascomycota</taxon>
        <taxon>Pezizomycotina</taxon>
        <taxon>Eurotiomycetes</taxon>
        <taxon>Eurotiomycetidae</taxon>
        <taxon>Eurotiales</taxon>
        <taxon>Aspergillaceae</taxon>
        <taxon>Aspergillus</taxon>
        <taxon>Aspergillus subgen. Circumdati</taxon>
    </lineage>
</organism>
<dbReference type="GeneID" id="84593799"/>
<proteinExistence type="predicted"/>
<reference evidence="1" key="2">
    <citation type="submission" date="2025-08" db="UniProtKB">
        <authorList>
            <consortium name="RefSeq"/>
        </authorList>
    </citation>
    <scope>IDENTIFICATION</scope>
</reference>
<dbReference type="RefSeq" id="XP_059605063.1">
    <property type="nucleotide sequence ID" value="XM_059745927.1"/>
</dbReference>
<reference evidence="1" key="1">
    <citation type="submission" date="2025-02" db="EMBL/GenBank/DDBJ databases">
        <authorList>
            <consortium name="NCBI Genome Project"/>
        </authorList>
    </citation>
    <scope>NUCLEOTIDE SEQUENCE</scope>
</reference>
<protein>
    <recommendedName>
        <fullName evidence="2">RNase H type-1 domain-containing protein</fullName>
    </recommendedName>
</protein>
<dbReference type="VEuPathDB" id="FungiDB:An19g00190"/>
<evidence type="ECO:0008006" key="2">
    <source>
        <dbReference type="Google" id="ProtNLM"/>
    </source>
</evidence>
<accession>A0AAJ8BWP2</accession>
<name>A0AAJ8BWP2_ASPNG</name>
<dbReference type="AlphaFoldDB" id="A0AAJ8BWP2"/>
<evidence type="ECO:0000313" key="1">
    <source>
        <dbReference type="RefSeq" id="XP_059605063.1"/>
    </source>
</evidence>
<sequence length="176" mass="19593">MLVICYGKRTTGEVAASQELAADFNSKTPSLLYASPPIPRSRRSRGVIPGLTEICSINRLKMTMLAGNAAATLGTHDTCICVANVRNMGLHTSLIKEVLIALEQSYYWVHRHTSWVANKLSDTTLSTNPSYNMRKSTRIRPSSRRIRGQFHHCEHSQSLHALGFLEHHSNLPNAII</sequence>